<feature type="transmembrane region" description="Helical" evidence="7">
    <location>
        <begin position="116"/>
        <end position="137"/>
    </location>
</feature>
<evidence type="ECO:0000256" key="2">
    <source>
        <dbReference type="ARBA" id="ARBA00005551"/>
    </source>
</evidence>
<dbReference type="KEGG" id="tso:IZ6_28430"/>
<dbReference type="GO" id="GO:0015297">
    <property type="term" value="F:antiporter activity"/>
    <property type="evidence" value="ECO:0007669"/>
    <property type="project" value="InterPro"/>
</dbReference>
<keyword evidence="5 7" id="KW-1133">Transmembrane helix</keyword>
<name>A0A6S6QZL4_9HYPH</name>
<evidence type="ECO:0000256" key="3">
    <source>
        <dbReference type="ARBA" id="ARBA00022448"/>
    </source>
</evidence>
<sequence length="575" mass="60299">MPHHTPLIATIVAGLGIAFIFGTIAHRLKLPPIAGYLLAGVLIGPFTPGYVADQGLALELAEIGVILLMFGVGLHFSLKDLLSVRAIAIPGAIGQIAIATVMGVGLAWALGWSLGAGLVLGLSLSVASTVVLLKALQDRRLVETERGRIAVGWLIVEDLVMVLTLVVLPAIAGLIGGREVDAAEASGGAGLAALFGPLTIWHALALTALKLIAFVALMIVVGRRLVPFLLHYVAHTGSRELFRLAVLAIALGIAFGSAQLFGVSFALGAFFAGMILAESQLSHQAAQETLPLRDAFAVLFFVSAGMLFDPNIVLSHPIAVIVTVLIITLGKSAAAYFIVRAFKHSHATALTISASLAQIGEFSFILAGLGVSLALLPEEGRSLIMAGAIISILLNPVFFAVLDRYLEKIEPKPDKTPISDVANSNVADSTLTGHAVIIGYGRVGKVIVDALLDAGVPMVVTDEREEAVAELRKRGIPALSGNAGERGMLEATNLKAAKWFISAIPSPFETGGLIEHARKENPGLDIVVRAHSEAEIEYLQKAGASRIINVEHEAASAMIQYVLGRPADPKMDATP</sequence>
<gene>
    <name evidence="9" type="ORF">IZ6_28430</name>
</gene>
<dbReference type="SUPFAM" id="SSF51735">
    <property type="entry name" value="NAD(P)-binding Rossmann-fold domains"/>
    <property type="match status" value="1"/>
</dbReference>
<evidence type="ECO:0000256" key="7">
    <source>
        <dbReference type="SAM" id="Phobius"/>
    </source>
</evidence>
<dbReference type="GO" id="GO:0006813">
    <property type="term" value="P:potassium ion transport"/>
    <property type="evidence" value="ECO:0007669"/>
    <property type="project" value="InterPro"/>
</dbReference>
<organism evidence="9 10">
    <name type="scientific">Terrihabitans soli</name>
    <dbReference type="NCBI Taxonomy" id="708113"/>
    <lineage>
        <taxon>Bacteria</taxon>
        <taxon>Pseudomonadati</taxon>
        <taxon>Pseudomonadota</taxon>
        <taxon>Alphaproteobacteria</taxon>
        <taxon>Hyphomicrobiales</taxon>
        <taxon>Terrihabitans</taxon>
    </lineage>
</organism>
<evidence type="ECO:0000256" key="1">
    <source>
        <dbReference type="ARBA" id="ARBA00004141"/>
    </source>
</evidence>
<dbReference type="InterPro" id="IPR006153">
    <property type="entry name" value="Cation/H_exchanger_TM"/>
</dbReference>
<dbReference type="EMBL" id="AP023361">
    <property type="protein sequence ID" value="BCJ92108.1"/>
    <property type="molecule type" value="Genomic_DNA"/>
</dbReference>
<evidence type="ECO:0000313" key="9">
    <source>
        <dbReference type="EMBL" id="BCJ92108.1"/>
    </source>
</evidence>
<feature type="transmembrane region" description="Helical" evidence="7">
    <location>
        <begin position="33"/>
        <end position="51"/>
    </location>
</feature>
<evidence type="ECO:0000256" key="5">
    <source>
        <dbReference type="ARBA" id="ARBA00022989"/>
    </source>
</evidence>
<feature type="transmembrane region" description="Helical" evidence="7">
    <location>
        <begin position="350"/>
        <end position="376"/>
    </location>
</feature>
<dbReference type="PANTHER" id="PTHR42751">
    <property type="entry name" value="SODIUM/HYDROGEN EXCHANGER FAMILY/TRKA DOMAIN PROTEIN"/>
    <property type="match status" value="1"/>
</dbReference>
<feature type="transmembrane region" description="Helical" evidence="7">
    <location>
        <begin position="57"/>
        <end position="76"/>
    </location>
</feature>
<dbReference type="PROSITE" id="PS51201">
    <property type="entry name" value="RCK_N"/>
    <property type="match status" value="1"/>
</dbReference>
<dbReference type="GO" id="GO:1902600">
    <property type="term" value="P:proton transmembrane transport"/>
    <property type="evidence" value="ECO:0007669"/>
    <property type="project" value="InterPro"/>
</dbReference>
<feature type="transmembrane region" description="Helical" evidence="7">
    <location>
        <begin position="314"/>
        <end position="338"/>
    </location>
</feature>
<dbReference type="InterPro" id="IPR036291">
    <property type="entry name" value="NAD(P)-bd_dom_sf"/>
</dbReference>
<dbReference type="Pfam" id="PF02254">
    <property type="entry name" value="TrkA_N"/>
    <property type="match status" value="1"/>
</dbReference>
<evidence type="ECO:0000256" key="6">
    <source>
        <dbReference type="ARBA" id="ARBA00023136"/>
    </source>
</evidence>
<protein>
    <submittedName>
        <fullName evidence="9">Sodium:proton antiporter</fullName>
    </submittedName>
</protein>
<evidence type="ECO:0000256" key="4">
    <source>
        <dbReference type="ARBA" id="ARBA00022692"/>
    </source>
</evidence>
<feature type="transmembrane region" description="Helical" evidence="7">
    <location>
        <begin position="244"/>
        <end position="277"/>
    </location>
</feature>
<feature type="transmembrane region" description="Helical" evidence="7">
    <location>
        <begin position="88"/>
        <end position="110"/>
    </location>
</feature>
<keyword evidence="3" id="KW-0813">Transport</keyword>
<comment type="similarity">
    <text evidence="2">Belongs to the monovalent cation:proton antiporter 2 (CPA2) transporter (TC 2.A.37) family.</text>
</comment>
<feature type="domain" description="RCK N-terminal" evidence="8">
    <location>
        <begin position="432"/>
        <end position="549"/>
    </location>
</feature>
<comment type="subcellular location">
    <subcellularLocation>
        <location evidence="1">Membrane</location>
        <topology evidence="1">Multi-pass membrane protein</topology>
    </subcellularLocation>
</comment>
<feature type="transmembrane region" description="Helical" evidence="7">
    <location>
        <begin position="382"/>
        <end position="402"/>
    </location>
</feature>
<dbReference type="Gene3D" id="3.40.50.720">
    <property type="entry name" value="NAD(P)-binding Rossmann-like Domain"/>
    <property type="match status" value="1"/>
</dbReference>
<dbReference type="NCBIfam" id="NF007950">
    <property type="entry name" value="PRK10669.1"/>
    <property type="match status" value="1"/>
</dbReference>
<dbReference type="RefSeq" id="WP_222875707.1">
    <property type="nucleotide sequence ID" value="NZ_AP023361.1"/>
</dbReference>
<keyword evidence="10" id="KW-1185">Reference proteome</keyword>
<feature type="transmembrane region" description="Helical" evidence="7">
    <location>
        <begin position="149"/>
        <end position="175"/>
    </location>
</feature>
<dbReference type="InterPro" id="IPR003148">
    <property type="entry name" value="RCK_N"/>
</dbReference>
<proteinExistence type="inferred from homology"/>
<evidence type="ECO:0000259" key="8">
    <source>
        <dbReference type="PROSITE" id="PS51201"/>
    </source>
</evidence>
<dbReference type="GO" id="GO:0016020">
    <property type="term" value="C:membrane"/>
    <property type="evidence" value="ECO:0007669"/>
    <property type="project" value="UniProtKB-SubCell"/>
</dbReference>
<reference evidence="9 10" key="1">
    <citation type="submission" date="2020-08" db="EMBL/GenBank/DDBJ databases">
        <title>Genome sequence of Rhizobiales bacterium strain IZ6.</title>
        <authorList>
            <person name="Nakai R."/>
            <person name="Naganuma T."/>
        </authorList>
    </citation>
    <scope>NUCLEOTIDE SEQUENCE [LARGE SCALE GENOMIC DNA]</scope>
    <source>
        <strain evidence="9 10">IZ6</strain>
    </source>
</reference>
<dbReference type="Pfam" id="PF00999">
    <property type="entry name" value="Na_H_Exchanger"/>
    <property type="match status" value="1"/>
</dbReference>
<dbReference type="Proteomes" id="UP000515317">
    <property type="component" value="Chromosome"/>
</dbReference>
<dbReference type="AlphaFoldDB" id="A0A6S6QZL4"/>
<dbReference type="InterPro" id="IPR038770">
    <property type="entry name" value="Na+/solute_symporter_sf"/>
</dbReference>
<evidence type="ECO:0000313" key="10">
    <source>
        <dbReference type="Proteomes" id="UP000515317"/>
    </source>
</evidence>
<dbReference type="Gene3D" id="1.20.1530.20">
    <property type="match status" value="1"/>
</dbReference>
<dbReference type="PANTHER" id="PTHR42751:SF1">
    <property type="entry name" value="CATION_PROTON ANTIPORTER YBAL-RELATED"/>
    <property type="match status" value="1"/>
</dbReference>
<feature type="transmembrane region" description="Helical" evidence="7">
    <location>
        <begin position="6"/>
        <end position="26"/>
    </location>
</feature>
<keyword evidence="6 7" id="KW-0472">Membrane</keyword>
<accession>A0A6S6QZL4</accession>
<keyword evidence="4 7" id="KW-0812">Transmembrane</keyword>